<dbReference type="GO" id="GO:0002860">
    <property type="term" value="P:positive regulation of natural killer cell mediated cytotoxicity directed against tumor cell target"/>
    <property type="evidence" value="ECO:0007669"/>
    <property type="project" value="TreeGrafter"/>
</dbReference>
<evidence type="ECO:0000313" key="7">
    <source>
        <dbReference type="Proteomes" id="UP000001075"/>
    </source>
</evidence>
<dbReference type="PANTHER" id="PTHR47118:SF1">
    <property type="entry name" value="CYTOTOXIC AND REGULATORY T-CELL MOLECULE"/>
    <property type="match status" value="1"/>
</dbReference>
<dbReference type="InterPro" id="IPR053096">
    <property type="entry name" value="CRTAM"/>
</dbReference>
<feature type="transmembrane region" description="Helical" evidence="4">
    <location>
        <begin position="229"/>
        <end position="251"/>
    </location>
</feature>
<comment type="subcellular location">
    <subcellularLocation>
        <location evidence="1">Membrane</location>
        <topology evidence="1">Single-pass type I membrane protein</topology>
    </subcellularLocation>
</comment>
<sequence length="334" mass="37716">MDMTPVVPKMFHQEVFEGQLTKRVPRVGGGIGTSLKGSKYQLLHYSATQLSISVPNVTLQDEGTYKCLHYGSSVRMKQVRVIVLVTPFKPTVEALVLRRQNGEKHVVLKCSTERIKPPPQITWLLGSDLEISGGLHHEFETDGKTCNTTSTLIVHTYSKNSTVHCIIRHEGLQGRKLVAPFQFEDLVADEETASDAPEQRSLSSPDPQQPTSMEASAQYTGLERRKSGILLLTLVSFLIFILFIIVQLFIMKLRKAHMIWKRGWNCLGRPVPTHTPMDACFVFRMELFGKTMRVSNPIRGTGKMAIQNDKEVENTSMDPEDKWHQRAKQLKVTC</sequence>
<name>G3IH66_CRIGR</name>
<proteinExistence type="predicted"/>
<dbReference type="GO" id="GO:0005102">
    <property type="term" value="F:signaling receptor binding"/>
    <property type="evidence" value="ECO:0007669"/>
    <property type="project" value="TreeGrafter"/>
</dbReference>
<keyword evidence="4" id="KW-0812">Transmembrane</keyword>
<dbReference type="InterPro" id="IPR013162">
    <property type="entry name" value="CD80_C2-set"/>
</dbReference>
<dbReference type="GO" id="GO:0005886">
    <property type="term" value="C:plasma membrane"/>
    <property type="evidence" value="ECO:0007669"/>
    <property type="project" value="TreeGrafter"/>
</dbReference>
<dbReference type="InterPro" id="IPR036179">
    <property type="entry name" value="Ig-like_dom_sf"/>
</dbReference>
<dbReference type="SUPFAM" id="SSF48726">
    <property type="entry name" value="Immunoglobulin"/>
    <property type="match status" value="2"/>
</dbReference>
<gene>
    <name evidence="6" type="ORF">I79_023149</name>
</gene>
<evidence type="ECO:0000313" key="6">
    <source>
        <dbReference type="EMBL" id="EGW08663.1"/>
    </source>
</evidence>
<evidence type="ECO:0000259" key="5">
    <source>
        <dbReference type="PROSITE" id="PS50835"/>
    </source>
</evidence>
<keyword evidence="2" id="KW-1015">Disulfide bond</keyword>
<dbReference type="InterPro" id="IPR013783">
    <property type="entry name" value="Ig-like_fold"/>
</dbReference>
<evidence type="ECO:0000256" key="3">
    <source>
        <dbReference type="SAM" id="MobiDB-lite"/>
    </source>
</evidence>
<evidence type="ECO:0000256" key="4">
    <source>
        <dbReference type="SAM" id="Phobius"/>
    </source>
</evidence>
<protein>
    <submittedName>
        <fullName evidence="6">Cytotoxic and regulatory T-cell molecule</fullName>
    </submittedName>
</protein>
<accession>G3IH66</accession>
<dbReference type="Proteomes" id="UP000001075">
    <property type="component" value="Unassembled WGS sequence"/>
</dbReference>
<dbReference type="InParanoid" id="G3IH66"/>
<keyword evidence="4" id="KW-0472">Membrane</keyword>
<dbReference type="STRING" id="10029.G3IH66"/>
<dbReference type="InterPro" id="IPR007110">
    <property type="entry name" value="Ig-like_dom"/>
</dbReference>
<dbReference type="GO" id="GO:0008037">
    <property type="term" value="P:cell recognition"/>
    <property type="evidence" value="ECO:0007669"/>
    <property type="project" value="TreeGrafter"/>
</dbReference>
<dbReference type="GO" id="GO:0002355">
    <property type="term" value="P:detection of tumor cell"/>
    <property type="evidence" value="ECO:0007669"/>
    <property type="project" value="TreeGrafter"/>
</dbReference>
<dbReference type="PROSITE" id="PS50835">
    <property type="entry name" value="IG_LIKE"/>
    <property type="match status" value="1"/>
</dbReference>
<feature type="compositionally biased region" description="Polar residues" evidence="3">
    <location>
        <begin position="200"/>
        <end position="218"/>
    </location>
</feature>
<evidence type="ECO:0000256" key="1">
    <source>
        <dbReference type="ARBA" id="ARBA00004479"/>
    </source>
</evidence>
<dbReference type="Pfam" id="PF08205">
    <property type="entry name" value="C2-set_2"/>
    <property type="match status" value="1"/>
</dbReference>
<feature type="region of interest" description="Disordered" evidence="3">
    <location>
        <begin position="193"/>
        <end position="218"/>
    </location>
</feature>
<dbReference type="Gene3D" id="2.60.40.10">
    <property type="entry name" value="Immunoglobulins"/>
    <property type="match status" value="2"/>
</dbReference>
<dbReference type="FunCoup" id="G3IH66">
    <property type="interactions" value="653"/>
</dbReference>
<organism evidence="6 7">
    <name type="scientific">Cricetulus griseus</name>
    <name type="common">Chinese hamster</name>
    <name type="synonym">Cricetulus barabensis griseus</name>
    <dbReference type="NCBI Taxonomy" id="10029"/>
    <lineage>
        <taxon>Eukaryota</taxon>
        <taxon>Metazoa</taxon>
        <taxon>Chordata</taxon>
        <taxon>Craniata</taxon>
        <taxon>Vertebrata</taxon>
        <taxon>Euteleostomi</taxon>
        <taxon>Mammalia</taxon>
        <taxon>Eutheria</taxon>
        <taxon>Euarchontoglires</taxon>
        <taxon>Glires</taxon>
        <taxon>Rodentia</taxon>
        <taxon>Myomorpha</taxon>
        <taxon>Muroidea</taxon>
        <taxon>Cricetidae</taxon>
        <taxon>Cricetinae</taxon>
        <taxon>Cricetulus</taxon>
    </lineage>
</organism>
<keyword evidence="4" id="KW-1133">Transmembrane helix</keyword>
<dbReference type="EMBL" id="JH002727">
    <property type="protein sequence ID" value="EGW08663.1"/>
    <property type="molecule type" value="Genomic_DNA"/>
</dbReference>
<dbReference type="AlphaFoldDB" id="G3IH66"/>
<evidence type="ECO:0000256" key="2">
    <source>
        <dbReference type="ARBA" id="ARBA00023157"/>
    </source>
</evidence>
<reference evidence="7" key="1">
    <citation type="journal article" date="2011" name="Nat. Biotechnol.">
        <title>The genomic sequence of the Chinese hamster ovary (CHO)-K1 cell line.</title>
        <authorList>
            <person name="Xu X."/>
            <person name="Nagarajan H."/>
            <person name="Lewis N.E."/>
            <person name="Pan S."/>
            <person name="Cai Z."/>
            <person name="Liu X."/>
            <person name="Chen W."/>
            <person name="Xie M."/>
            <person name="Wang W."/>
            <person name="Hammond S."/>
            <person name="Andersen M.R."/>
            <person name="Neff N."/>
            <person name="Passarelli B."/>
            <person name="Koh W."/>
            <person name="Fan H.C."/>
            <person name="Wang J."/>
            <person name="Gui Y."/>
            <person name="Lee K.H."/>
            <person name="Betenbaugh M.J."/>
            <person name="Quake S.R."/>
            <person name="Famili I."/>
            <person name="Palsson B.O."/>
            <person name="Wang J."/>
        </authorList>
    </citation>
    <scope>NUCLEOTIDE SEQUENCE [LARGE SCALE GENOMIC DNA]</scope>
    <source>
        <strain evidence="7">CHO K1 cell line</strain>
    </source>
</reference>
<feature type="domain" description="Ig-like" evidence="5">
    <location>
        <begin position="90"/>
        <end position="179"/>
    </location>
</feature>
<dbReference type="PANTHER" id="PTHR47118">
    <property type="entry name" value="CYTOTOXIC AND REGULATORY T-CELL MOLECULE"/>
    <property type="match status" value="1"/>
</dbReference>